<reference evidence="2 3" key="1">
    <citation type="submission" date="2024-01" db="EMBL/GenBank/DDBJ databases">
        <title>The complete chloroplast genome sequence of Lithospermum erythrorhizon: insights into the phylogenetic relationship among Boraginaceae species and the maternal lineages of purple gromwells.</title>
        <authorList>
            <person name="Okada T."/>
            <person name="Watanabe K."/>
        </authorList>
    </citation>
    <scope>NUCLEOTIDE SEQUENCE [LARGE SCALE GENOMIC DNA]</scope>
</reference>
<accession>A0AAV3QJ09</accession>
<dbReference type="Proteomes" id="UP001454036">
    <property type="component" value="Unassembled WGS sequence"/>
</dbReference>
<dbReference type="AlphaFoldDB" id="A0AAV3QJ09"/>
<evidence type="ECO:0000256" key="1">
    <source>
        <dbReference type="SAM" id="MobiDB-lite"/>
    </source>
</evidence>
<comment type="caution">
    <text evidence="2">The sequence shown here is derived from an EMBL/GenBank/DDBJ whole genome shotgun (WGS) entry which is preliminary data.</text>
</comment>
<name>A0AAV3QJ09_LITER</name>
<feature type="region of interest" description="Disordered" evidence="1">
    <location>
        <begin position="195"/>
        <end position="219"/>
    </location>
</feature>
<gene>
    <name evidence="2" type="ORF">LIER_19807</name>
</gene>
<organism evidence="2 3">
    <name type="scientific">Lithospermum erythrorhizon</name>
    <name type="common">Purple gromwell</name>
    <name type="synonym">Lithospermum officinale var. erythrorhizon</name>
    <dbReference type="NCBI Taxonomy" id="34254"/>
    <lineage>
        <taxon>Eukaryota</taxon>
        <taxon>Viridiplantae</taxon>
        <taxon>Streptophyta</taxon>
        <taxon>Embryophyta</taxon>
        <taxon>Tracheophyta</taxon>
        <taxon>Spermatophyta</taxon>
        <taxon>Magnoliopsida</taxon>
        <taxon>eudicotyledons</taxon>
        <taxon>Gunneridae</taxon>
        <taxon>Pentapetalae</taxon>
        <taxon>asterids</taxon>
        <taxon>lamiids</taxon>
        <taxon>Boraginales</taxon>
        <taxon>Boraginaceae</taxon>
        <taxon>Boraginoideae</taxon>
        <taxon>Lithospermeae</taxon>
        <taxon>Lithospermum</taxon>
    </lineage>
</organism>
<evidence type="ECO:0000313" key="2">
    <source>
        <dbReference type="EMBL" id="GAA0164089.1"/>
    </source>
</evidence>
<feature type="compositionally biased region" description="Basic and acidic residues" evidence="1">
    <location>
        <begin position="205"/>
        <end position="219"/>
    </location>
</feature>
<proteinExistence type="predicted"/>
<protein>
    <submittedName>
        <fullName evidence="2">Uncharacterized protein</fullName>
    </submittedName>
</protein>
<evidence type="ECO:0000313" key="3">
    <source>
        <dbReference type="Proteomes" id="UP001454036"/>
    </source>
</evidence>
<keyword evidence="3" id="KW-1185">Reference proteome</keyword>
<dbReference type="EMBL" id="BAABME010004949">
    <property type="protein sequence ID" value="GAA0164089.1"/>
    <property type="molecule type" value="Genomic_DNA"/>
</dbReference>
<sequence>MEEGTMSRGTEGSMDRNICTLEVTEESPKKGRPHEGIQSISFDVRDPVEIRLDTARVTYFDELANEQGLRLNMVLLKEKSAGVVDRWLGIRGRLGDGSPSTGIVDGGLQRLVPDGMKALPLQSFPLQLSRVPLSPHTLYLSLYGLCFLLLQGLQLLFQLVDPGGGPASLFVGGQEPPIGLQHYLFEVEKLQKGRGYDKSQVGGNHTERHTLSPREEKEEISSSWSGNLLDIKDPPVWGVGGCKSRG</sequence>